<organism evidence="2 3">
    <name type="scientific">Pseudochelatococcus contaminans</name>
    <dbReference type="NCBI Taxonomy" id="1538103"/>
    <lineage>
        <taxon>Bacteria</taxon>
        <taxon>Pseudomonadati</taxon>
        <taxon>Pseudomonadota</taxon>
        <taxon>Alphaproteobacteria</taxon>
        <taxon>Hyphomicrobiales</taxon>
        <taxon>Chelatococcaceae</taxon>
        <taxon>Pseudochelatococcus</taxon>
    </lineage>
</organism>
<dbReference type="Proteomes" id="UP000537592">
    <property type="component" value="Unassembled WGS sequence"/>
</dbReference>
<feature type="compositionally biased region" description="Low complexity" evidence="1">
    <location>
        <begin position="181"/>
        <end position="191"/>
    </location>
</feature>
<keyword evidence="3" id="KW-1185">Reference proteome</keyword>
<feature type="region of interest" description="Disordered" evidence="1">
    <location>
        <begin position="24"/>
        <end position="96"/>
    </location>
</feature>
<accession>A0A7W5Z4J9</accession>
<feature type="compositionally biased region" description="Low complexity" evidence="1">
    <location>
        <begin position="79"/>
        <end position="91"/>
    </location>
</feature>
<proteinExistence type="predicted"/>
<evidence type="ECO:0000256" key="1">
    <source>
        <dbReference type="SAM" id="MobiDB-lite"/>
    </source>
</evidence>
<dbReference type="EMBL" id="JACICC010000003">
    <property type="protein sequence ID" value="MBB3809597.1"/>
    <property type="molecule type" value="Genomic_DNA"/>
</dbReference>
<sequence>MSNDHRKEQEIHYHYHFYGVNPQQIFGPGAQASGNPAQPADPAQAGVQGNPGGFAPQGPAGGNPFGASGAPFGVPPGAAPQQPFQAGAPQPNAHQHPTADSFIKGLLVGGGAAYLLTNETAQRTILRTAVQLWSVVQGGFEELKERLHDAEAEVAAADESADIADDVQAAAEEAQETLSEGADAARAAADGARVDTPRFPRTVS</sequence>
<feature type="region of interest" description="Disordered" evidence="1">
    <location>
        <begin position="168"/>
        <end position="204"/>
    </location>
</feature>
<evidence type="ECO:0000313" key="2">
    <source>
        <dbReference type="EMBL" id="MBB3809597.1"/>
    </source>
</evidence>
<comment type="caution">
    <text evidence="2">The sequence shown here is derived from an EMBL/GenBank/DDBJ whole genome shotgun (WGS) entry which is preliminary data.</text>
</comment>
<dbReference type="AlphaFoldDB" id="A0A7W5Z4J9"/>
<dbReference type="RefSeq" id="WP_183751801.1">
    <property type="nucleotide sequence ID" value="NZ_JACICC010000003.1"/>
</dbReference>
<gene>
    <name evidence="2" type="ORF">FHS81_001679</name>
</gene>
<reference evidence="2 3" key="1">
    <citation type="submission" date="2020-08" db="EMBL/GenBank/DDBJ databases">
        <title>Genomic Encyclopedia of Type Strains, Phase IV (KMG-IV): sequencing the most valuable type-strain genomes for metagenomic binning, comparative biology and taxonomic classification.</title>
        <authorList>
            <person name="Goeker M."/>
        </authorList>
    </citation>
    <scope>NUCLEOTIDE SEQUENCE [LARGE SCALE GENOMIC DNA]</scope>
    <source>
        <strain evidence="2 3">DSM 28760</strain>
    </source>
</reference>
<name>A0A7W5Z4J9_9HYPH</name>
<evidence type="ECO:0008006" key="4">
    <source>
        <dbReference type="Google" id="ProtNLM"/>
    </source>
</evidence>
<evidence type="ECO:0000313" key="3">
    <source>
        <dbReference type="Proteomes" id="UP000537592"/>
    </source>
</evidence>
<protein>
    <recommendedName>
        <fullName evidence="4">YtxH domain-containing protein</fullName>
    </recommendedName>
</protein>